<feature type="compositionally biased region" description="Low complexity" evidence="1">
    <location>
        <begin position="239"/>
        <end position="250"/>
    </location>
</feature>
<name>A0AAW0F6D5_9TRYP</name>
<evidence type="ECO:0000256" key="1">
    <source>
        <dbReference type="SAM" id="MobiDB-lite"/>
    </source>
</evidence>
<dbReference type="Proteomes" id="UP001430356">
    <property type="component" value="Unassembled WGS sequence"/>
</dbReference>
<feature type="region of interest" description="Disordered" evidence="1">
    <location>
        <begin position="239"/>
        <end position="306"/>
    </location>
</feature>
<dbReference type="AlphaFoldDB" id="A0AAW0F6D5"/>
<sequence>MLATVLHVLLFVAGLTGLLAIKQRRLRHIPTRRTHIPRRHAEGTLWLQRLVNALLDMLHSALAEQQAREAAEAQALQHGSANVWSPLPGPMPYTTAEPPAESTLGGNGGGSASAAAAGTARDGDADSEGGAEVLSELPFLNSLKAQLEEQISALLEDKGIASFADLRIRDWGGKPPIIKAVYLSHGGGGGRVAGSTAAAAPAASASHSPSAVGVTPVPGGLGGSGAASGGVSAVDHLGPAAPVSLSSPSGAGPPPQSMGLPSSLAGGSFSHPIPSHSFSAAAAGGGADRPCEGGADGGSAAGRSSLDPSLLQGLRYRHSGDELAAAGVGRERSMGTTPMSHLSRLGASDASVAGGAGAAAAAAAAATGPAGSPAIAAMSGHTAAGSRHATDTARSLSVLEAEAEVEYSGNFSVSLTADLPIARGRYLQVYVSVSDVRMLAAHVRLRLALDYEPATVESPQPQPYLSGTLWLLSDPTFDAAFHSTLTHYRVHDFFLVPKLVKLFLLRFIRTRLRPSTPATVASSARHAANQRRRAAAGGSGGGVSASSTTAAAAAAAAAASSSGSGAVSGGGGAVDGANADAQRAASDASGLSFRVKLPADVVDGGEQWWSLLARDSMSEQPVPVPRAYHPR</sequence>
<feature type="region of interest" description="Disordered" evidence="1">
    <location>
        <begin position="518"/>
        <end position="543"/>
    </location>
</feature>
<feature type="compositionally biased region" description="Low complexity" evidence="1">
    <location>
        <begin position="268"/>
        <end position="282"/>
    </location>
</feature>
<keyword evidence="3" id="KW-1185">Reference proteome</keyword>
<gene>
    <name evidence="2" type="ORF">NESM_000286900</name>
</gene>
<reference evidence="2 3" key="1">
    <citation type="journal article" date="2021" name="MBio">
        <title>A New Model Trypanosomatid, Novymonas esmeraldas: Genomic Perception of Its 'Candidatus Pandoraea novymonadis' Endosymbiont.</title>
        <authorList>
            <person name="Zakharova A."/>
            <person name="Saura A."/>
            <person name="Butenko A."/>
            <person name="Podesvova L."/>
            <person name="Warmusova S."/>
            <person name="Kostygov A.Y."/>
            <person name="Nenarokova A."/>
            <person name="Lukes J."/>
            <person name="Opperdoes F.R."/>
            <person name="Yurchenko V."/>
        </authorList>
    </citation>
    <scope>NUCLEOTIDE SEQUENCE [LARGE SCALE GENOMIC DNA]</scope>
    <source>
        <strain evidence="2 3">E262AT.01</strain>
    </source>
</reference>
<dbReference type="PANTHER" id="PTHR31535">
    <property type="match status" value="1"/>
</dbReference>
<dbReference type="PANTHER" id="PTHR31535:SF3">
    <property type="entry name" value="REGULATORY PROTEIN ZESTE"/>
    <property type="match status" value="1"/>
</dbReference>
<evidence type="ECO:0008006" key="4">
    <source>
        <dbReference type="Google" id="ProtNLM"/>
    </source>
</evidence>
<organism evidence="2 3">
    <name type="scientific">Novymonas esmeraldas</name>
    <dbReference type="NCBI Taxonomy" id="1808958"/>
    <lineage>
        <taxon>Eukaryota</taxon>
        <taxon>Discoba</taxon>
        <taxon>Euglenozoa</taxon>
        <taxon>Kinetoplastea</taxon>
        <taxon>Metakinetoplastina</taxon>
        <taxon>Trypanosomatida</taxon>
        <taxon>Trypanosomatidae</taxon>
        <taxon>Novymonas</taxon>
    </lineage>
</organism>
<feature type="region of interest" description="Disordered" evidence="1">
    <location>
        <begin position="84"/>
        <end position="129"/>
    </location>
</feature>
<comment type="caution">
    <text evidence="2">The sequence shown here is derived from an EMBL/GenBank/DDBJ whole genome shotgun (WGS) entry which is preliminary data.</text>
</comment>
<evidence type="ECO:0000313" key="2">
    <source>
        <dbReference type="EMBL" id="KAK7202172.1"/>
    </source>
</evidence>
<proteinExistence type="predicted"/>
<dbReference type="EMBL" id="JAECZO010000026">
    <property type="protein sequence ID" value="KAK7202172.1"/>
    <property type="molecule type" value="Genomic_DNA"/>
</dbReference>
<protein>
    <recommendedName>
        <fullName evidence="4">SMP-LTD domain-containing protein</fullName>
    </recommendedName>
</protein>
<evidence type="ECO:0000313" key="3">
    <source>
        <dbReference type="Proteomes" id="UP001430356"/>
    </source>
</evidence>
<accession>A0AAW0F6D5</accession>